<dbReference type="AlphaFoldDB" id="A0A0F9QNH4"/>
<gene>
    <name evidence="2" type="ORF">LCGC14_1073070</name>
</gene>
<proteinExistence type="predicted"/>
<keyword evidence="1" id="KW-0812">Transmembrane</keyword>
<name>A0A0F9QNH4_9ZZZZ</name>
<evidence type="ECO:0000313" key="2">
    <source>
        <dbReference type="EMBL" id="KKN06848.1"/>
    </source>
</evidence>
<accession>A0A0F9QNH4</accession>
<comment type="caution">
    <text evidence="2">The sequence shown here is derived from an EMBL/GenBank/DDBJ whole genome shotgun (WGS) entry which is preliminary data.</text>
</comment>
<reference evidence="2" key="1">
    <citation type="journal article" date="2015" name="Nature">
        <title>Complex archaea that bridge the gap between prokaryotes and eukaryotes.</title>
        <authorList>
            <person name="Spang A."/>
            <person name="Saw J.H."/>
            <person name="Jorgensen S.L."/>
            <person name="Zaremba-Niedzwiedzka K."/>
            <person name="Martijn J."/>
            <person name="Lind A.E."/>
            <person name="van Eijk R."/>
            <person name="Schleper C."/>
            <person name="Guy L."/>
            <person name="Ettema T.J."/>
        </authorList>
    </citation>
    <scope>NUCLEOTIDE SEQUENCE</scope>
</reference>
<evidence type="ECO:0000256" key="1">
    <source>
        <dbReference type="SAM" id="Phobius"/>
    </source>
</evidence>
<feature type="transmembrane region" description="Helical" evidence="1">
    <location>
        <begin position="7"/>
        <end position="29"/>
    </location>
</feature>
<sequence length="32" mass="3658">MKKKIGNIILCFSIVIGGFGLMLLVMQSIRWF</sequence>
<keyword evidence="1" id="KW-0472">Membrane</keyword>
<dbReference type="EMBL" id="LAZR01004637">
    <property type="protein sequence ID" value="KKN06848.1"/>
    <property type="molecule type" value="Genomic_DNA"/>
</dbReference>
<protein>
    <submittedName>
        <fullName evidence="2">Uncharacterized protein</fullName>
    </submittedName>
</protein>
<organism evidence="2">
    <name type="scientific">marine sediment metagenome</name>
    <dbReference type="NCBI Taxonomy" id="412755"/>
    <lineage>
        <taxon>unclassified sequences</taxon>
        <taxon>metagenomes</taxon>
        <taxon>ecological metagenomes</taxon>
    </lineage>
</organism>
<keyword evidence="1" id="KW-1133">Transmembrane helix</keyword>